<dbReference type="EMBL" id="PQXI01000011">
    <property type="protein sequence ID" value="TGO29757.1"/>
    <property type="molecule type" value="Genomic_DNA"/>
</dbReference>
<accession>A0A4Z1G6X1</accession>
<comment type="caution">
    <text evidence="2">The sequence shown here is derived from an EMBL/GenBank/DDBJ whole genome shotgun (WGS) entry which is preliminary data.</text>
</comment>
<dbReference type="AlphaFoldDB" id="A0A4Z1G6X1"/>
<evidence type="ECO:0000313" key="3">
    <source>
        <dbReference type="Proteomes" id="UP000297910"/>
    </source>
</evidence>
<gene>
    <name evidence="2" type="ORF">BPAE_0011g00290</name>
</gene>
<evidence type="ECO:0000313" key="2">
    <source>
        <dbReference type="EMBL" id="TGO29757.1"/>
    </source>
</evidence>
<reference evidence="2 3" key="1">
    <citation type="submission" date="2017-12" db="EMBL/GenBank/DDBJ databases">
        <title>Comparative genomics of Botrytis spp.</title>
        <authorList>
            <person name="Valero-Jimenez C.A."/>
            <person name="Tapia P."/>
            <person name="Veloso J."/>
            <person name="Silva-Moreno E."/>
            <person name="Staats M."/>
            <person name="Valdes J.H."/>
            <person name="Van Kan J.A.L."/>
        </authorList>
    </citation>
    <scope>NUCLEOTIDE SEQUENCE [LARGE SCALE GENOMIC DNA]</scope>
    <source>
        <strain evidence="2 3">Bp0003</strain>
    </source>
</reference>
<name>A0A4Z1G6X1_9HELO</name>
<sequence>MDCQTTLSCSAKVERLEESSPTMVTREPQAIPSTTWAGLDEEVRPKRARKRISRNMRMRLGRKAAAQIFVSEHTSQQEDICLQVGIFSHVSHSNNPLASIEEMPQSENNKQERKAEGGEEEET</sequence>
<protein>
    <submittedName>
        <fullName evidence="2">Uncharacterized protein</fullName>
    </submittedName>
</protein>
<feature type="region of interest" description="Disordered" evidence="1">
    <location>
        <begin position="95"/>
        <end position="123"/>
    </location>
</feature>
<evidence type="ECO:0000256" key="1">
    <source>
        <dbReference type="SAM" id="MobiDB-lite"/>
    </source>
</evidence>
<organism evidence="2 3">
    <name type="scientific">Botrytis paeoniae</name>
    <dbReference type="NCBI Taxonomy" id="278948"/>
    <lineage>
        <taxon>Eukaryota</taxon>
        <taxon>Fungi</taxon>
        <taxon>Dikarya</taxon>
        <taxon>Ascomycota</taxon>
        <taxon>Pezizomycotina</taxon>
        <taxon>Leotiomycetes</taxon>
        <taxon>Helotiales</taxon>
        <taxon>Sclerotiniaceae</taxon>
        <taxon>Botrytis</taxon>
    </lineage>
</organism>
<dbReference type="Proteomes" id="UP000297910">
    <property type="component" value="Unassembled WGS sequence"/>
</dbReference>
<keyword evidence="3" id="KW-1185">Reference proteome</keyword>
<proteinExistence type="predicted"/>